<accession>A0A2K1QXI3</accession>
<evidence type="ECO:0000256" key="8">
    <source>
        <dbReference type="SAM" id="MobiDB-lite"/>
    </source>
</evidence>
<protein>
    <recommendedName>
        <fullName evidence="7">Nuclear pore complex protein</fullName>
    </recommendedName>
</protein>
<dbReference type="GO" id="GO:0000973">
    <property type="term" value="P:post-transcriptional tethering of RNA polymerase II gene DNA at nuclear periphery"/>
    <property type="evidence" value="ECO:0007669"/>
    <property type="project" value="TreeGrafter"/>
</dbReference>
<dbReference type="GO" id="GO:0031080">
    <property type="term" value="C:nuclear pore outer ring"/>
    <property type="evidence" value="ECO:0007669"/>
    <property type="project" value="TreeGrafter"/>
</dbReference>
<dbReference type="EMBL" id="NKHZ01000029">
    <property type="protein sequence ID" value="PNS19719.1"/>
    <property type="molecule type" value="Genomic_DNA"/>
</dbReference>
<evidence type="ECO:0000256" key="6">
    <source>
        <dbReference type="ARBA" id="ARBA00023242"/>
    </source>
</evidence>
<name>A0A2K1QXI3_9PEZI</name>
<reference evidence="9 10" key="1">
    <citation type="submission" date="2017-06" db="EMBL/GenBank/DDBJ databases">
        <title>Draft genome sequence of a variant of Elsinoe murrayae.</title>
        <authorList>
            <person name="Cheng Q."/>
        </authorList>
    </citation>
    <scope>NUCLEOTIDE SEQUENCE [LARGE SCALE GENOMIC DNA]</scope>
    <source>
        <strain evidence="9 10">CQ-2017a</strain>
    </source>
</reference>
<dbReference type="InterPro" id="IPR007252">
    <property type="entry name" value="Nup84/Nup107"/>
</dbReference>
<feature type="region of interest" description="Disordered" evidence="8">
    <location>
        <begin position="1"/>
        <end position="95"/>
    </location>
</feature>
<dbReference type="PANTHER" id="PTHR13003">
    <property type="entry name" value="NUP107-RELATED"/>
    <property type="match status" value="1"/>
</dbReference>
<dbReference type="GO" id="GO:0017056">
    <property type="term" value="F:structural constituent of nuclear pore"/>
    <property type="evidence" value="ECO:0007669"/>
    <property type="project" value="UniProtKB-UniRule"/>
</dbReference>
<dbReference type="OrthoDB" id="3098at2759"/>
<keyword evidence="3" id="KW-0653">Protein transport</keyword>
<dbReference type="AlphaFoldDB" id="A0A2K1QXI3"/>
<comment type="function">
    <text evidence="7">Functions as a component of the nuclear pore complex (NPC).</text>
</comment>
<dbReference type="GO" id="GO:0031965">
    <property type="term" value="C:nuclear membrane"/>
    <property type="evidence" value="ECO:0007669"/>
    <property type="project" value="UniProtKB-SubCell"/>
</dbReference>
<dbReference type="FunCoup" id="A0A2K1QXI3">
    <property type="interactions" value="503"/>
</dbReference>
<comment type="subunit">
    <text evidence="7">Part of the nuclear pore complex (NPC).</text>
</comment>
<keyword evidence="2" id="KW-0509">mRNA transport</keyword>
<keyword evidence="7" id="KW-0472">Membrane</keyword>
<comment type="similarity">
    <text evidence="7">Belongs to the nucleoporin Nup84/Nup107 family.</text>
</comment>
<evidence type="ECO:0000256" key="5">
    <source>
        <dbReference type="ARBA" id="ARBA00023132"/>
    </source>
</evidence>
<comment type="caution">
    <text evidence="9">The sequence shown here is derived from an EMBL/GenBank/DDBJ whole genome shotgun (WGS) entry which is preliminary data.</text>
</comment>
<dbReference type="Proteomes" id="UP000243797">
    <property type="component" value="Unassembled WGS sequence"/>
</dbReference>
<proteinExistence type="inferred from homology"/>
<dbReference type="Gene3D" id="1.20.190.50">
    <property type="match status" value="1"/>
</dbReference>
<dbReference type="GO" id="GO:0006606">
    <property type="term" value="P:protein import into nucleus"/>
    <property type="evidence" value="ECO:0007669"/>
    <property type="project" value="TreeGrafter"/>
</dbReference>
<evidence type="ECO:0000256" key="4">
    <source>
        <dbReference type="ARBA" id="ARBA00023010"/>
    </source>
</evidence>
<feature type="compositionally biased region" description="Low complexity" evidence="8">
    <location>
        <begin position="24"/>
        <end position="42"/>
    </location>
</feature>
<evidence type="ECO:0000256" key="2">
    <source>
        <dbReference type="ARBA" id="ARBA00022816"/>
    </source>
</evidence>
<evidence type="ECO:0000313" key="9">
    <source>
        <dbReference type="EMBL" id="PNS19719.1"/>
    </source>
</evidence>
<dbReference type="Pfam" id="PF04121">
    <property type="entry name" value="Nup84_Nup100"/>
    <property type="match status" value="1"/>
</dbReference>
<keyword evidence="4 7" id="KW-0811">Translocation</keyword>
<keyword evidence="5 7" id="KW-0906">Nuclear pore complex</keyword>
<feature type="compositionally biased region" description="Polar residues" evidence="8">
    <location>
        <begin position="43"/>
        <end position="75"/>
    </location>
</feature>
<sequence>MAPISKSSRTAGNKPITRKRHASRSQPLSDSGSDSDSLPPQQTTSSLFRPKSTTLNTAFFTSQPAPFTGSFKNLTTQQEADGTDEEEAEDEEEDLDLSSLANIASRVGAEVDLFAETLDQFRDALQKGGDGRDAAMEVVTRWRDWAVDRVERARREGWVKGIKDMVGRGSVFTDRSKGDGQGQDDKEIKRWVAEADTWDLLRVMLKARYPGDAEREERRARQEEVGNVHKYSPKEDVWAAFVLGDDVAKERHLVLKWLERAGETEEVGEKEKSMWVNGWMETRERVKGAKRMRLNEDAEVHVRSGNEILVSALDPDAPTRQKKTLEKGDTVRDKEMWEACFYMLRKGKTWDEVTEWIAQRNQGWRAASLGVTASKILPVGAAGPASGALWRRMCLIAARTGTTDDFEAAVYGLLSGDLDSVKRVCRTWNDHVFAHYNAMLMAQFDDFTLQFNILHLPLDFVRKNALGSTSQITTTQSSQDLVSGLSKLPSLAKELRQPFKLLQGSLVGNTFSDLARKVGMAIAEAAWKEEPSVVIKPVHRSAMTNSEEGLVEGVISDDPDALRVTTHALSVLRAVDPLHFTEASQDELDNVIAGYIQLLRVAGKRDMTPLYASLMAEERCVASLSQVITDDEDAKDRMDFIRLMQVYDIDAIAVIKGQYMYQLDRVLAAPVQTSAPLDIIETTKEELYPGKRVKLSGIDVDITPDEEGLITGLSVFYLIEGHWSVTFEALASACSKLLAQGNFPAALALTAQLQFDQLSLSKSASILGRAINVMSPDHTALVLAGDPGNSIKLQIMRRESQSYYHMSLLTRAVEALCAWRQVEHEATTKIPRPTSTPSKLRKAIEEVRTAVEPLLQGILVDSRDDEEAKSFRTIKQLYLPDIIIGYLSALCSAGHMVSRDELLTAMEVSTTMAGDEKNGLARAFRDAGRMKELVKVFAEASRIMLKLGEVGRKRPQRQGKGRERDLGIWEIYG</sequence>
<dbReference type="Gene3D" id="1.10.3450.20">
    <property type="match status" value="1"/>
</dbReference>
<keyword evidence="6 7" id="KW-0539">Nucleus</keyword>
<keyword evidence="1 7" id="KW-0813">Transport</keyword>
<organism evidence="9 10">
    <name type="scientific">Sphaceloma murrayae</name>
    <dbReference type="NCBI Taxonomy" id="2082308"/>
    <lineage>
        <taxon>Eukaryota</taxon>
        <taxon>Fungi</taxon>
        <taxon>Dikarya</taxon>
        <taxon>Ascomycota</taxon>
        <taxon>Pezizomycotina</taxon>
        <taxon>Dothideomycetes</taxon>
        <taxon>Dothideomycetidae</taxon>
        <taxon>Myriangiales</taxon>
        <taxon>Elsinoaceae</taxon>
        <taxon>Sphaceloma</taxon>
    </lineage>
</organism>
<comment type="subcellular location">
    <subcellularLocation>
        <location evidence="7">Nucleus</location>
        <location evidence="7">Nuclear pore complex</location>
    </subcellularLocation>
    <subcellularLocation>
        <location evidence="7">Nucleus membrane</location>
    </subcellularLocation>
</comment>
<evidence type="ECO:0000256" key="1">
    <source>
        <dbReference type="ARBA" id="ARBA00022448"/>
    </source>
</evidence>
<dbReference type="PANTHER" id="PTHR13003:SF2">
    <property type="entry name" value="NUCLEAR PORE COMPLEX PROTEIN NUP107"/>
    <property type="match status" value="1"/>
</dbReference>
<feature type="compositionally biased region" description="Polar residues" evidence="8">
    <location>
        <begin position="1"/>
        <end position="11"/>
    </location>
</feature>
<gene>
    <name evidence="9" type="ORF">CAC42_7686</name>
</gene>
<dbReference type="GO" id="GO:0006406">
    <property type="term" value="P:mRNA export from nucleus"/>
    <property type="evidence" value="ECO:0007669"/>
    <property type="project" value="TreeGrafter"/>
</dbReference>
<dbReference type="InParanoid" id="A0A2K1QXI3"/>
<dbReference type="STRING" id="2082308.A0A2K1QXI3"/>
<keyword evidence="10" id="KW-1185">Reference proteome</keyword>
<evidence type="ECO:0000256" key="3">
    <source>
        <dbReference type="ARBA" id="ARBA00022927"/>
    </source>
</evidence>
<feature type="compositionally biased region" description="Acidic residues" evidence="8">
    <location>
        <begin position="81"/>
        <end position="95"/>
    </location>
</feature>
<evidence type="ECO:0000256" key="7">
    <source>
        <dbReference type="RuleBase" id="RU365072"/>
    </source>
</evidence>
<evidence type="ECO:0000313" key="10">
    <source>
        <dbReference type="Proteomes" id="UP000243797"/>
    </source>
</evidence>